<evidence type="ECO:0000313" key="1">
    <source>
        <dbReference type="EMBL" id="GKV28730.1"/>
    </source>
</evidence>
<organism evidence="1 2">
    <name type="scientific">Rubroshorea leprosula</name>
    <dbReference type="NCBI Taxonomy" id="152421"/>
    <lineage>
        <taxon>Eukaryota</taxon>
        <taxon>Viridiplantae</taxon>
        <taxon>Streptophyta</taxon>
        <taxon>Embryophyta</taxon>
        <taxon>Tracheophyta</taxon>
        <taxon>Spermatophyta</taxon>
        <taxon>Magnoliopsida</taxon>
        <taxon>eudicotyledons</taxon>
        <taxon>Gunneridae</taxon>
        <taxon>Pentapetalae</taxon>
        <taxon>rosids</taxon>
        <taxon>malvids</taxon>
        <taxon>Malvales</taxon>
        <taxon>Dipterocarpaceae</taxon>
        <taxon>Rubroshorea</taxon>
    </lineage>
</organism>
<keyword evidence="2" id="KW-1185">Reference proteome</keyword>
<name>A0AAV5KW80_9ROSI</name>
<dbReference type="Proteomes" id="UP001054252">
    <property type="component" value="Unassembled WGS sequence"/>
</dbReference>
<dbReference type="AlphaFoldDB" id="A0AAV5KW80"/>
<protein>
    <submittedName>
        <fullName evidence="1">Uncharacterized protein</fullName>
    </submittedName>
</protein>
<reference evidence="1 2" key="1">
    <citation type="journal article" date="2021" name="Commun. Biol.">
        <title>The genome of Shorea leprosula (Dipterocarpaceae) highlights the ecological relevance of drought in aseasonal tropical rainforests.</title>
        <authorList>
            <person name="Ng K.K.S."/>
            <person name="Kobayashi M.J."/>
            <person name="Fawcett J.A."/>
            <person name="Hatakeyama M."/>
            <person name="Paape T."/>
            <person name="Ng C.H."/>
            <person name="Ang C.C."/>
            <person name="Tnah L.H."/>
            <person name="Lee C.T."/>
            <person name="Nishiyama T."/>
            <person name="Sese J."/>
            <person name="O'Brien M.J."/>
            <person name="Copetti D."/>
            <person name="Mohd Noor M.I."/>
            <person name="Ong R.C."/>
            <person name="Putra M."/>
            <person name="Sireger I.Z."/>
            <person name="Indrioko S."/>
            <person name="Kosugi Y."/>
            <person name="Izuno A."/>
            <person name="Isagi Y."/>
            <person name="Lee S.L."/>
            <person name="Shimizu K.K."/>
        </authorList>
    </citation>
    <scope>NUCLEOTIDE SEQUENCE [LARGE SCALE GENOMIC DNA]</scope>
    <source>
        <strain evidence="1">214</strain>
    </source>
</reference>
<comment type="caution">
    <text evidence="1">The sequence shown here is derived from an EMBL/GenBank/DDBJ whole genome shotgun (WGS) entry which is preliminary data.</text>
</comment>
<evidence type="ECO:0000313" key="2">
    <source>
        <dbReference type="Proteomes" id="UP001054252"/>
    </source>
</evidence>
<accession>A0AAV5KW80</accession>
<proteinExistence type="predicted"/>
<sequence length="54" mass="6120">MNTFSLFCLDHPIRLVLTISSHGHKLNHKKIDTSYDLMIGTRRISIVLLSKASP</sequence>
<dbReference type="EMBL" id="BPVZ01000080">
    <property type="protein sequence ID" value="GKV28730.1"/>
    <property type="molecule type" value="Genomic_DNA"/>
</dbReference>
<gene>
    <name evidence="1" type="ORF">SLEP1_g37746</name>
</gene>